<gene>
    <name evidence="9" type="ORF">MOO45_00930</name>
</gene>
<dbReference type="GO" id="GO:0016805">
    <property type="term" value="F:dipeptidase activity"/>
    <property type="evidence" value="ECO:0007669"/>
    <property type="project" value="UniProtKB-KW"/>
</dbReference>
<evidence type="ECO:0000256" key="1">
    <source>
        <dbReference type="ARBA" id="ARBA00001947"/>
    </source>
</evidence>
<organism evidence="9 10">
    <name type="scientific">Bombilactobacillus folatiphilus</name>
    <dbReference type="NCBI Taxonomy" id="2923362"/>
    <lineage>
        <taxon>Bacteria</taxon>
        <taxon>Bacillati</taxon>
        <taxon>Bacillota</taxon>
        <taxon>Bacilli</taxon>
        <taxon>Lactobacillales</taxon>
        <taxon>Lactobacillaceae</taxon>
        <taxon>Bombilactobacillus</taxon>
    </lineage>
</organism>
<proteinExistence type="inferred from homology"/>
<comment type="cofactor">
    <cofactor evidence="1">
        <name>Zn(2+)</name>
        <dbReference type="ChEBI" id="CHEBI:29105"/>
    </cofactor>
</comment>
<evidence type="ECO:0000256" key="8">
    <source>
        <dbReference type="ARBA" id="ARBA00023049"/>
    </source>
</evidence>
<dbReference type="InterPro" id="IPR050072">
    <property type="entry name" value="Peptidase_M20A"/>
</dbReference>
<evidence type="ECO:0000256" key="4">
    <source>
        <dbReference type="ARBA" id="ARBA00022723"/>
    </source>
</evidence>
<evidence type="ECO:0000256" key="5">
    <source>
        <dbReference type="ARBA" id="ARBA00022801"/>
    </source>
</evidence>
<reference evidence="9" key="1">
    <citation type="journal article" date="2022" name="Int. J. Syst. Evol. Microbiol.">
        <title>Apilactobacillus apisilvae sp. nov., Nicolia spurrieriana gen. nov. sp. nov., Bombilactobacillus folatiphilus sp. nov. and Bombilactobacillus thymidiniphilus sp. nov., four new lactic acid bacterial isolates from stingless bees Tetragonula carbonaria and Austroplebeia australis.</title>
        <authorList>
            <person name="Oliphant S.A."/>
            <person name="Watson-Haigh N.S."/>
            <person name="Sumby K.M."/>
            <person name="Gardner J."/>
            <person name="Groom S."/>
            <person name="Jiranek V."/>
        </authorList>
    </citation>
    <scope>NUCLEOTIDE SEQUENCE</scope>
    <source>
        <strain evidence="9">SG4_D2</strain>
    </source>
</reference>
<evidence type="ECO:0000313" key="9">
    <source>
        <dbReference type="EMBL" id="UQS82288.1"/>
    </source>
</evidence>
<dbReference type="EMBL" id="CP093366">
    <property type="protein sequence ID" value="UQS82288.1"/>
    <property type="molecule type" value="Genomic_DNA"/>
</dbReference>
<dbReference type="PANTHER" id="PTHR43808">
    <property type="entry name" value="ACETYLORNITHINE DEACETYLASE"/>
    <property type="match status" value="1"/>
</dbReference>
<keyword evidence="4" id="KW-0479">Metal-binding</keyword>
<comment type="similarity">
    <text evidence="2">Belongs to the peptidase M20A family.</text>
</comment>
<dbReference type="Gene3D" id="3.40.630.10">
    <property type="entry name" value="Zn peptidases"/>
    <property type="match status" value="2"/>
</dbReference>
<dbReference type="EC" id="3.4.13.-" evidence="9"/>
<dbReference type="PANTHER" id="PTHR43808:SF31">
    <property type="entry name" value="N-ACETYL-L-CITRULLINE DEACETYLASE"/>
    <property type="match status" value="1"/>
</dbReference>
<evidence type="ECO:0000313" key="10">
    <source>
        <dbReference type="Proteomes" id="UP000831495"/>
    </source>
</evidence>
<dbReference type="SUPFAM" id="SSF55031">
    <property type="entry name" value="Bacterial exopeptidase dimerisation domain"/>
    <property type="match status" value="1"/>
</dbReference>
<keyword evidence="6" id="KW-0862">Zinc</keyword>
<dbReference type="RefSeq" id="WP_249514557.1">
    <property type="nucleotide sequence ID" value="NZ_CP093366.1"/>
</dbReference>
<evidence type="ECO:0000256" key="6">
    <source>
        <dbReference type="ARBA" id="ARBA00022833"/>
    </source>
</evidence>
<evidence type="ECO:0000256" key="3">
    <source>
        <dbReference type="ARBA" id="ARBA00022670"/>
    </source>
</evidence>
<dbReference type="InterPro" id="IPR036264">
    <property type="entry name" value="Bact_exopeptidase_dim_dom"/>
</dbReference>
<evidence type="ECO:0000256" key="2">
    <source>
        <dbReference type="ARBA" id="ARBA00006247"/>
    </source>
</evidence>
<evidence type="ECO:0000256" key="7">
    <source>
        <dbReference type="ARBA" id="ARBA00022997"/>
    </source>
</evidence>
<dbReference type="NCBIfam" id="TIGR01887">
    <property type="entry name" value="dipeptidaselike"/>
    <property type="match status" value="1"/>
</dbReference>
<name>A0ABY4P979_9LACO</name>
<dbReference type="SUPFAM" id="SSF53187">
    <property type="entry name" value="Zn-dependent exopeptidases"/>
    <property type="match status" value="1"/>
</dbReference>
<keyword evidence="8" id="KW-0482">Metalloprotease</keyword>
<sequence length="436" mass="48355">MFAKDQIRQRIHAQQTTFLTDLRQLIRISSVKSQPQTHAPFGIGPRQILDKIVTLAHQYGFTAQVVNDAVAYVQWGADPRNYQAIVGHLDVVAAGDHWTSAPFELTQVQQMLYGRGVLDNKGPSFACLYGMKILKELGVQPKRTIRLLFGSNEESGSHDIARYLAQEAAPSFGFTPDCKFPVVYGERGIVNYQITTDFAGADLQPLSTISGNQASDHVPDELQVQVNGQLLTIHGQRSPSNAPELGQNAITYLAKRINDQQLVTGALADYFQWLERSFHEKHFGQGLGLTLEDAASGKLIQTPYSLQKQSQNLILKVAMRYPVSYTEQQVTAGLKKVVPPNSQVQVIRSLPSVLHDPTDPRVSQLSQIYQQVTGLDATPVTTTGATYARVMPNIVAFGPSFPGQKGIAHRQDEWMKLSDLLTMMEIYTQAIYTMTR</sequence>
<accession>A0ABY4P979</accession>
<dbReference type="Proteomes" id="UP000831495">
    <property type="component" value="Chromosome"/>
</dbReference>
<dbReference type="InterPro" id="IPR010964">
    <property type="entry name" value="M20A_pepV-rel"/>
</dbReference>
<keyword evidence="10" id="KW-1185">Reference proteome</keyword>
<dbReference type="Pfam" id="PF01546">
    <property type="entry name" value="Peptidase_M20"/>
    <property type="match status" value="1"/>
</dbReference>
<protein>
    <submittedName>
        <fullName evidence="9">Sapep family Mn(2+)-dependent dipeptidase</fullName>
        <ecNumber evidence="9">3.4.13.-</ecNumber>
    </submittedName>
</protein>
<keyword evidence="7 9" id="KW-0224">Dipeptidase</keyword>
<keyword evidence="5 9" id="KW-0378">Hydrolase</keyword>
<keyword evidence="3" id="KW-0645">Protease</keyword>
<dbReference type="InterPro" id="IPR002933">
    <property type="entry name" value="Peptidase_M20"/>
</dbReference>